<evidence type="ECO:0000256" key="3">
    <source>
        <dbReference type="ARBA" id="ARBA00022729"/>
    </source>
</evidence>
<dbReference type="Pfam" id="PF13517">
    <property type="entry name" value="FG-GAP_3"/>
    <property type="match status" value="1"/>
</dbReference>
<dbReference type="InterPro" id="IPR025331">
    <property type="entry name" value="TNT"/>
</dbReference>
<sequence>MKTKLLLIFLLLNLGLVYGQEEIFSVKKLAPLAIERKQDNTGLENQIMLETTPMATSSSADNANIAETKGELSVSQTGGANYTVPIAVPPGINGVQPEIALTYNSQAGNGMAGYGWNISGISVITRLPQTTFHNSNITAIDLSQTDQFSLDGQRLMLKSGTYGASGSVYETENFSNVKIEAFSSYYNGPGYFKVSYPDGSYAYYGQTSNSKSRMDYAITYWQNAQGLRISYEYVSSNNSLSISKIKYGARTTSTPINEIQFVYKARTRPEQSYVGGLRFVRNTILSSIKVIGNGTEFRRYDVTQTANTLGFERLTKIQEKSGDGQESYAPINFNYSTTPQQINIAAANGNIGLNNVEQRNAIATPFDIDGKGIVDFSIHSKTASQRDKFWVIENARDNTGQLYPYEVSVGSFETLFPIVRANQNDIVLSGQALAVVQKSGTSDIKFRVIHKTLGSFYQHFSKTWSAPTYTNQYSCDLNSPQQRVPLEFLSGDFNGNGITDIIAISKPYSSSTCYQILPQPGQPCGLNPGLSSTNITATGKANATEVVQDSLASGTQLVSQQAIPIDEGCCDCETYNHNSSSVYLVDMKMSSTSNFVKNAGMLNQYLRSTDNLMTADVNGDGKTDIIQVRKGAIYVYSFNQANNISLLFSYSHNDILLDKDFPMLLGDYNGDGKTDFMFPKADNSSQFTLFLATGNGFTPTTGSQPFTYKKTVWDGGDGVGTMYGYNLIPTDINGDGRTDILDYRTTTYNNSSSGSQSIKVYRNIAPTSTYADPKFAYLTTKSQSGYLKHYPIPIFLNSEQGNFNLEFCSISDGSITAFEFTQDNQEDMLLRGVSQNGVNYSINYADLLKNTYDPNYGTIYTSGYEQSYPYIDIDNAPNLKVVASLNRAGSGLTTIKRDFQYHGAVTHMTGLGFAGFQGFSATNWYATSSQRIFNVVQNDIHKRGAPLLEYSTNTYANLSSAPSGYISKTSFTYSTPTIAANKVYKIYKTASATEDQLNGFTVNQSFSYDSYLNPTVITTNYSTGETERKEFTYANSTSSNYYIGRPTKQVLKTTIDGNLFTTEESYTYNSYGFITNKSIKANGSTPITTTYSPDSYGNILSETISPPGESSRTVSYEYDSGTHRFITKKTDHEGLETTFEYNPYSGNLLSETNPFGFTTTYSYDSWNRPVSLLDYLGNTSTTSYTKSGYDYTVTTSMPDGSGKVSVYNKLQQLIEKRHKNGMGQWVKQKFEYDELDRVKRESEPYFNSPTQWNTTEYDNYGRIKKKTSFTGKTIHITYSGATTTIDDGSKTETITKDAMGNITQKSTSGTGTIAYTYFGNKNLKSTTFSGSTTTIQQDAWGRKTKIIDPSAGTFTYQYDGYGQVTNENNPKGQIAYTYDNAGRILTKTYSGSSTMAITYNYNSTTKLLTSIAMTGDSNNSTYSYAYDSYHRLLTENESTPFAQFETKYTYNSLNQVATEEYKATRSGKISTKKVKNTYQYGGLKNIRDNTTNSLLWELGSLNERGQLLSATLGANMEEINEYDSMGYLTALKTRKTQSGSPITLMNLGFDFNQQTGLLQSRSNSVFNWNESFSYDDLERLTGFIDNTGNNSQQYDNMGRITENSMIGDYGYTGSSFQQASLTFNTKGTAYYNNLDQQTISYNAFNKPIEINEYGKDRVSFQYNAFEGRSNMYYGGTQSNKNQRRYQKHYSANGKMEVKFDSQSNKTTFVTYIGGDAYSAPLIFHEEKGSSTASNYFYLHKDYLGSILSITDSNGNFKEKRHFDAWGKIVKLTDGNNNNLTSFNILDRGYTGHEHLLGVGIIHMNGRLYDAMLHRFLSPDNYVQDPSNPLNFNRYSYVLNNPLLYTDYSGNLFGIDDLIAGVIGGVVNLAANIIQGNIKGGFWEVVGKGAAAFGSGFGAGVLATYGPAGWAAGGALVGGTNAWLAGEDVGNGILTGAISGVIGGQFGKWAQKIGSVVIQGIRTSSPVLKGVIGGAIGGGLGSGFTGFTMSIASGASLDESLKAGWKQMQIGFAVGGAVGGGTSYRYAKSQGIDPLNGKRASWPTNDGFAETPKTQILDKNMILDRYGSDDGYYLAPEGTPFSARSLPDYYKKLELNTYQVIKPFPVSSGTSAPYFFQSGGGIQYKTPYTMNQLIKLGYLKKL</sequence>
<dbReference type="Gene3D" id="2.180.10.10">
    <property type="entry name" value="RHS repeat-associated core"/>
    <property type="match status" value="1"/>
</dbReference>
<dbReference type="RefSeq" id="WP_013072416.1">
    <property type="nucleotide sequence ID" value="NC_014041.1"/>
</dbReference>
<dbReference type="Pfam" id="PF25023">
    <property type="entry name" value="TEN_YD-shell"/>
    <property type="match status" value="1"/>
</dbReference>
<dbReference type="InterPro" id="IPR031325">
    <property type="entry name" value="RHS_repeat"/>
</dbReference>
<dbReference type="Proteomes" id="UP000001654">
    <property type="component" value="Chromosome"/>
</dbReference>
<evidence type="ECO:0000256" key="1">
    <source>
        <dbReference type="ARBA" id="ARBA00004613"/>
    </source>
</evidence>
<dbReference type="Pfam" id="PF05593">
    <property type="entry name" value="RHS_repeat"/>
    <property type="match status" value="1"/>
</dbReference>
<dbReference type="STRING" id="655815.ZPR_3000"/>
<evidence type="ECO:0000313" key="9">
    <source>
        <dbReference type="Proteomes" id="UP000001654"/>
    </source>
</evidence>
<dbReference type="Pfam" id="PF03534">
    <property type="entry name" value="SpvB"/>
    <property type="match status" value="1"/>
</dbReference>
<keyword evidence="4" id="KW-0677">Repeat</keyword>
<dbReference type="KEGG" id="zpr:ZPR_3000"/>
<dbReference type="InterPro" id="IPR050708">
    <property type="entry name" value="T6SS_VgrG/RHS"/>
</dbReference>
<gene>
    <name evidence="8" type="ordered locus">ZPR_3000</name>
</gene>
<dbReference type="InterPro" id="IPR022385">
    <property type="entry name" value="Rhs_assc_core"/>
</dbReference>
<evidence type="ECO:0000256" key="5">
    <source>
        <dbReference type="ARBA" id="ARBA00023026"/>
    </source>
</evidence>
<dbReference type="InterPro" id="IPR013517">
    <property type="entry name" value="FG-GAP"/>
</dbReference>
<feature type="domain" description="TNT" evidence="6">
    <location>
        <begin position="2056"/>
        <end position="2140"/>
    </location>
</feature>
<name>D5BGY8_ZUNPS</name>
<dbReference type="InterPro" id="IPR028994">
    <property type="entry name" value="Integrin_alpha_N"/>
</dbReference>
<evidence type="ECO:0000259" key="7">
    <source>
        <dbReference type="Pfam" id="PF25023"/>
    </source>
</evidence>
<keyword evidence="2" id="KW-0964">Secreted</keyword>
<dbReference type="Gene3D" id="2.40.128.340">
    <property type="match status" value="1"/>
</dbReference>
<dbReference type="InterPro" id="IPR056823">
    <property type="entry name" value="TEN-like_YD-shell"/>
</dbReference>
<dbReference type="EMBL" id="CP001650">
    <property type="protein sequence ID" value="ADF53319.1"/>
    <property type="molecule type" value="Genomic_DNA"/>
</dbReference>
<dbReference type="NCBIfam" id="TIGR01643">
    <property type="entry name" value="YD_repeat_2x"/>
    <property type="match status" value="2"/>
</dbReference>
<keyword evidence="9" id="KW-1185">Reference proteome</keyword>
<dbReference type="GO" id="GO:0005737">
    <property type="term" value="C:cytoplasm"/>
    <property type="evidence" value="ECO:0007669"/>
    <property type="project" value="InterPro"/>
</dbReference>
<dbReference type="OrthoDB" id="6225685at2"/>
<evidence type="ECO:0000256" key="2">
    <source>
        <dbReference type="ARBA" id="ARBA00022525"/>
    </source>
</evidence>
<dbReference type="InterPro" id="IPR003284">
    <property type="entry name" value="Sal_SpvB"/>
</dbReference>
<evidence type="ECO:0000259" key="6">
    <source>
        <dbReference type="Pfam" id="PF14021"/>
    </source>
</evidence>
<keyword evidence="3" id="KW-0732">Signal</keyword>
<dbReference type="eggNOG" id="COG3209">
    <property type="taxonomic scope" value="Bacteria"/>
</dbReference>
<dbReference type="Pfam" id="PF14021">
    <property type="entry name" value="TNT"/>
    <property type="match status" value="1"/>
</dbReference>
<proteinExistence type="predicted"/>
<comment type="subcellular location">
    <subcellularLocation>
        <location evidence="1">Secreted</location>
    </subcellularLocation>
</comment>
<dbReference type="PANTHER" id="PTHR32305">
    <property type="match status" value="1"/>
</dbReference>
<dbReference type="GO" id="GO:0005576">
    <property type="term" value="C:extracellular region"/>
    <property type="evidence" value="ECO:0007669"/>
    <property type="project" value="UniProtKB-SubCell"/>
</dbReference>
<dbReference type="PANTHER" id="PTHR32305:SF15">
    <property type="entry name" value="PROTEIN RHSA-RELATED"/>
    <property type="match status" value="1"/>
</dbReference>
<protein>
    <submittedName>
        <fullName evidence="8">Protein containing RHS Repeat</fullName>
    </submittedName>
</protein>
<dbReference type="HOGENOM" id="CLU_000852_1_0_10"/>
<organism evidence="8 9">
    <name type="scientific">Zunongwangia profunda (strain DSM 18752 / CCTCC AB 206139 / SM-A87)</name>
    <name type="common">Wangia profunda</name>
    <dbReference type="NCBI Taxonomy" id="655815"/>
    <lineage>
        <taxon>Bacteria</taxon>
        <taxon>Pseudomonadati</taxon>
        <taxon>Bacteroidota</taxon>
        <taxon>Flavobacteriia</taxon>
        <taxon>Flavobacteriales</taxon>
        <taxon>Flavobacteriaceae</taxon>
        <taxon>Zunongwangia</taxon>
    </lineage>
</organism>
<evidence type="ECO:0000313" key="8">
    <source>
        <dbReference type="EMBL" id="ADF53319.1"/>
    </source>
</evidence>
<keyword evidence="5" id="KW-0843">Virulence</keyword>
<feature type="domain" description="Teneurin-like YD-shell" evidence="7">
    <location>
        <begin position="1196"/>
        <end position="1841"/>
    </location>
</feature>
<dbReference type="InterPro" id="IPR006530">
    <property type="entry name" value="YD"/>
</dbReference>
<evidence type="ECO:0000256" key="4">
    <source>
        <dbReference type="ARBA" id="ARBA00022737"/>
    </source>
</evidence>
<dbReference type="NCBIfam" id="TIGR03696">
    <property type="entry name" value="Rhs_assc_core"/>
    <property type="match status" value="1"/>
</dbReference>
<dbReference type="GO" id="GO:0050135">
    <property type="term" value="F:NADP+ nucleosidase activity"/>
    <property type="evidence" value="ECO:0007669"/>
    <property type="project" value="InterPro"/>
</dbReference>
<dbReference type="SUPFAM" id="SSF69318">
    <property type="entry name" value="Integrin alpha N-terminal domain"/>
    <property type="match status" value="1"/>
</dbReference>
<reference evidence="8 9" key="1">
    <citation type="journal article" date="2010" name="BMC Genomics">
        <title>The complete genome of Zunongwangia profunda SM-A87 reveals its adaptation to the deep-sea environment and ecological role in sedimentary organic nitrogen degradation.</title>
        <authorList>
            <person name="Qin Q.L."/>
            <person name="Zhang X.Y."/>
            <person name="Wang X.M."/>
            <person name="Liu G.M."/>
            <person name="Chen X.L."/>
            <person name="Xie B.B."/>
            <person name="Dang H.Y."/>
            <person name="Zhou B.C."/>
            <person name="Yu J."/>
            <person name="Zhang Y.Z."/>
        </authorList>
    </citation>
    <scope>NUCLEOTIDE SEQUENCE [LARGE SCALE GENOMIC DNA]</scope>
    <source>
        <strain evidence="9">DSM 18752 / CCTCC AB 206139 / SM-A87</strain>
    </source>
</reference>
<accession>D5BGY8</accession>